<keyword evidence="2" id="KW-0472">Membrane</keyword>
<keyword evidence="2" id="KW-1133">Transmembrane helix</keyword>
<gene>
    <name evidence="4" type="ORF">CAC42_5987</name>
</gene>
<evidence type="ECO:0000256" key="1">
    <source>
        <dbReference type="SAM" id="MobiDB-lite"/>
    </source>
</evidence>
<sequence>MRPLAFLLLVVSQHVGICYAAAGDPSPQTALVPSRTVPGTLATITAPPQTHADLIKRAPFTCGFVSGNPSSALTCPSGYTCHETSGVGILRFTCCNQVNCLDDYSLCNDWGSSGCAQVPLDAALCSSIYGSILTWYISLQDLSKLAWLTRGSSEAAPKCRQYVRSSSLGDHPAYVSLTCGLEARDIPVLVTATGTGTTDKATPTGSAAGQTTAASDLINSILNAGSTSATSGSTTDTTTATKTASDTAQKSGLSTKAIAAIAVGGVIVIAIVLAITFVCWRYHQNQGERVRRGLTRRNIARQDGHTVVTDPTSRVTAFLRSGPRGDPNMPPAQSMSMAGSVR</sequence>
<reference evidence="4 5" key="1">
    <citation type="submission" date="2017-06" db="EMBL/GenBank/DDBJ databases">
        <title>Draft genome sequence of a variant of Elsinoe murrayae.</title>
        <authorList>
            <person name="Cheng Q."/>
        </authorList>
    </citation>
    <scope>NUCLEOTIDE SEQUENCE [LARGE SCALE GENOMIC DNA]</scope>
    <source>
        <strain evidence="4 5">CQ-2017a</strain>
    </source>
</reference>
<keyword evidence="5" id="KW-1185">Reference proteome</keyword>
<dbReference type="AlphaFoldDB" id="A0A2K1QZR8"/>
<organism evidence="4 5">
    <name type="scientific">Sphaceloma murrayae</name>
    <dbReference type="NCBI Taxonomy" id="2082308"/>
    <lineage>
        <taxon>Eukaryota</taxon>
        <taxon>Fungi</taxon>
        <taxon>Dikarya</taxon>
        <taxon>Ascomycota</taxon>
        <taxon>Pezizomycotina</taxon>
        <taxon>Dothideomycetes</taxon>
        <taxon>Dothideomycetidae</taxon>
        <taxon>Myriangiales</taxon>
        <taxon>Elsinoaceae</taxon>
        <taxon>Sphaceloma</taxon>
    </lineage>
</organism>
<evidence type="ECO:0008006" key="6">
    <source>
        <dbReference type="Google" id="ProtNLM"/>
    </source>
</evidence>
<dbReference type="STRING" id="2082308.A0A2K1QZR8"/>
<feature type="transmembrane region" description="Helical" evidence="2">
    <location>
        <begin position="257"/>
        <end position="282"/>
    </location>
</feature>
<accession>A0A2K1QZR8</accession>
<dbReference type="Proteomes" id="UP000243797">
    <property type="component" value="Unassembled WGS sequence"/>
</dbReference>
<keyword evidence="2" id="KW-0812">Transmembrane</keyword>
<feature type="signal peptide" evidence="3">
    <location>
        <begin position="1"/>
        <end position="20"/>
    </location>
</feature>
<name>A0A2K1QZR8_9PEZI</name>
<feature type="region of interest" description="Disordered" evidence="1">
    <location>
        <begin position="320"/>
        <end position="342"/>
    </location>
</feature>
<feature type="chain" id="PRO_5014342842" description="Transmembrane protein" evidence="3">
    <location>
        <begin position="21"/>
        <end position="342"/>
    </location>
</feature>
<proteinExistence type="predicted"/>
<evidence type="ECO:0000313" key="5">
    <source>
        <dbReference type="Proteomes" id="UP000243797"/>
    </source>
</evidence>
<dbReference type="EMBL" id="NKHZ01000025">
    <property type="protein sequence ID" value="PNS20537.1"/>
    <property type="molecule type" value="Genomic_DNA"/>
</dbReference>
<dbReference type="InParanoid" id="A0A2K1QZR8"/>
<protein>
    <recommendedName>
        <fullName evidence="6">Transmembrane protein</fullName>
    </recommendedName>
</protein>
<comment type="caution">
    <text evidence="4">The sequence shown here is derived from an EMBL/GenBank/DDBJ whole genome shotgun (WGS) entry which is preliminary data.</text>
</comment>
<keyword evidence="3" id="KW-0732">Signal</keyword>
<feature type="compositionally biased region" description="Polar residues" evidence="1">
    <location>
        <begin position="331"/>
        <end position="342"/>
    </location>
</feature>
<dbReference type="OrthoDB" id="5347452at2759"/>
<evidence type="ECO:0000313" key="4">
    <source>
        <dbReference type="EMBL" id="PNS20537.1"/>
    </source>
</evidence>
<dbReference type="CDD" id="cd12087">
    <property type="entry name" value="TM_EGFR-like"/>
    <property type="match status" value="1"/>
</dbReference>
<evidence type="ECO:0000256" key="3">
    <source>
        <dbReference type="SAM" id="SignalP"/>
    </source>
</evidence>
<evidence type="ECO:0000256" key="2">
    <source>
        <dbReference type="SAM" id="Phobius"/>
    </source>
</evidence>